<sequence>MLRIFRPVCRHCASKTLASPSRFGADQQLRQNSTRALFPPHHTRPRSLPLSSPVLRRFQGQFTHAKPPSPADLGAPKQAKQYRKSRKWLRRLIRTTLAVAVVLGIDTQFYDACLTRSVRTFSIGLLIALDYKLNFRADPWIGDSVEDLHHRSAVRVFELLRANGGLYLKIGQAIAMQSAVLPPEFQKMFARMFDDAPQNDWKEVEKVIREDFGKSVEEVFGVSFTGEPGKGIMERTARASASVAQVHWARLPDGREVAVKVQKKEIARQVGWDLWAFRVVSRIYSYWFDLPLYHLVPYVCDRLLAECNFEYEADNARQMRRLIQGEPRLRDRVYIPDAYPELTSRRVMTAEWIEGIRLWDKEGITGSWQGGWRRGSPGAGGSQLPPVPQTLHQSIPTNNPNDEKLKPTRDEWRGTDMNGGLGLALRPVMQTMVDLFSAQMFLWGLVHCDPHPGNIFIRRKPNGKPELVLIDHGLYIKMNPDFRKQYALFWRSLMTFDDKTIKRITSEEWGINAPDIFASATLMKPYEGGGNKVMKELQSMSKKEQKERQFEMQQHMRKGIRDILANQDKFPQELIFIGRNLRIVQGNNQFLGSPVNRIKITGYWASRALTEDRDATLGHRWAEYGRHLLFNAVLLSTDVWFYYAKFRQFLGLGRGMDDDIEQSMKKMAEGMGVELQHGVFDGQLRRPSFPSVVSISFARDDERKDERQAEKPFHTVCQAAPERSGPVENGSPGAIAARFRLLGESMGTNLLAAGHAVCTPISPIRLPEDLSSYSMRWTDAGGSPDMAALDTYELQLIVGGNDPLNSKPIATIGPTGGKVSTGQVTGTIDPEIAQSFENGFYFRMISNTTDGNTVINYSNRFTLINMKGTTDSAYLDGANAARGSGNVPAAQYNIVAQPTNTATASSSATATTTVSPTATATATETSTPSDDGPGLGMMIGIGVGSFLALVGAVSLFVWAFMLYRHKKKRQEQQRLKDNNNNLDRPRGVSQFGKAELPARNSLATPQSAYQTELSPIGAKYELEGDGRAVEAARASIYELDSGWDGWEAMSGRKSKAYDPTDVSQARLPLCDGKLSGAKLSNNGIDFTPTIHNETYDFINPEQFGLDGRAVLVTGASKGIGRATALSYARAGTSYIAIAARSEMEALATEMTEAATKAGKKTPKVLPLNIDVTSKESVQKVAKEFEQAFGRLDVLINNAGYMEKLAPIIEQDADDWWKVWEVNIKGPYLVTQALLPLILKTQDSLKIILNVASIGAHQMLPGGSGYQTGKLALLRIGEHWNLDYKDQGLLSFGIHPGGVMTSLATGLPQDLHALLMDTPELAGDSIVWLTSERREWLAGRYVSCTWDFNELLQKREKIEKEDLLKVRMDVGMD</sequence>
<dbReference type="SUPFAM" id="SSF56112">
    <property type="entry name" value="Protein kinase-like (PK-like)"/>
    <property type="match status" value="1"/>
</dbReference>
<dbReference type="PANTHER" id="PTHR43173:SF37">
    <property type="entry name" value="ABC1 FAMILY PROTEIN C10F6.14C"/>
    <property type="match status" value="1"/>
</dbReference>
<dbReference type="InterPro" id="IPR045307">
    <property type="entry name" value="ADCK1_dom"/>
</dbReference>
<keyword evidence="4" id="KW-1133">Transmembrane helix</keyword>
<evidence type="ECO:0000259" key="5">
    <source>
        <dbReference type="Pfam" id="PF03109"/>
    </source>
</evidence>
<comment type="similarity">
    <text evidence="1">Belongs to the protein kinase superfamily. ADCK protein kinase family.</text>
</comment>
<dbReference type="PANTHER" id="PTHR43173">
    <property type="entry name" value="ABC1 FAMILY PROTEIN"/>
    <property type="match status" value="1"/>
</dbReference>
<feature type="domain" description="ABC1 atypical kinase-like" evidence="5">
    <location>
        <begin position="192"/>
        <end position="503"/>
    </location>
</feature>
<dbReference type="STRING" id="357750.A0A2S6CJ84"/>
<proteinExistence type="inferred from homology"/>
<dbReference type="OrthoDB" id="427480at2759"/>
<comment type="caution">
    <text evidence="7">The sequence shown here is derived from an EMBL/GenBank/DDBJ whole genome shotgun (WGS) entry which is preliminary data.</text>
</comment>
<feature type="transmembrane region" description="Helical" evidence="4">
    <location>
        <begin position="935"/>
        <end position="963"/>
    </location>
</feature>
<dbReference type="InterPro" id="IPR051130">
    <property type="entry name" value="Mito_struct-func_regulator"/>
</dbReference>
<dbReference type="Pfam" id="PF03109">
    <property type="entry name" value="ABC1"/>
    <property type="match status" value="1"/>
</dbReference>
<evidence type="ECO:0000256" key="3">
    <source>
        <dbReference type="SAM" id="MobiDB-lite"/>
    </source>
</evidence>
<keyword evidence="4" id="KW-0472">Membrane</keyword>
<name>A0A2S6CJ84_9PEZI</name>
<evidence type="ECO:0000256" key="1">
    <source>
        <dbReference type="ARBA" id="ARBA00009670"/>
    </source>
</evidence>
<dbReference type="InterPro" id="IPR036291">
    <property type="entry name" value="NAD(P)-bd_dom_sf"/>
</dbReference>
<evidence type="ECO:0000259" key="6">
    <source>
        <dbReference type="Pfam" id="PF10342"/>
    </source>
</evidence>
<dbReference type="CDD" id="cd13969">
    <property type="entry name" value="ADCK1-like"/>
    <property type="match status" value="1"/>
</dbReference>
<feature type="region of interest" description="Disordered" evidence="3">
    <location>
        <begin position="900"/>
        <end position="931"/>
    </location>
</feature>
<evidence type="ECO:0000313" key="8">
    <source>
        <dbReference type="Proteomes" id="UP000237631"/>
    </source>
</evidence>
<evidence type="ECO:0000256" key="2">
    <source>
        <dbReference type="ARBA" id="ARBA00022729"/>
    </source>
</evidence>
<keyword evidence="2" id="KW-0732">Signal</keyword>
<organism evidence="7 8">
    <name type="scientific">Cercospora berteroae</name>
    <dbReference type="NCBI Taxonomy" id="357750"/>
    <lineage>
        <taxon>Eukaryota</taxon>
        <taxon>Fungi</taxon>
        <taxon>Dikarya</taxon>
        <taxon>Ascomycota</taxon>
        <taxon>Pezizomycotina</taxon>
        <taxon>Dothideomycetes</taxon>
        <taxon>Dothideomycetidae</taxon>
        <taxon>Mycosphaerellales</taxon>
        <taxon>Mycosphaerellaceae</taxon>
        <taxon>Cercospora</taxon>
    </lineage>
</organism>
<evidence type="ECO:0000256" key="4">
    <source>
        <dbReference type="SAM" id="Phobius"/>
    </source>
</evidence>
<dbReference type="EMBL" id="PNEN01000351">
    <property type="protein sequence ID" value="PPJ59778.1"/>
    <property type="molecule type" value="Genomic_DNA"/>
</dbReference>
<protein>
    <submittedName>
        <fullName evidence="7">Uncharacterized protein</fullName>
    </submittedName>
</protein>
<feature type="region of interest" description="Disordered" evidence="3">
    <location>
        <begin position="969"/>
        <end position="1000"/>
    </location>
</feature>
<dbReference type="CDD" id="cd05233">
    <property type="entry name" value="SDR_c"/>
    <property type="match status" value="1"/>
</dbReference>
<dbReference type="InterPro" id="IPR002347">
    <property type="entry name" value="SDR_fam"/>
</dbReference>
<accession>A0A2S6CJ84</accession>
<feature type="compositionally biased region" description="Low complexity" evidence="3">
    <location>
        <begin position="900"/>
        <end position="929"/>
    </location>
</feature>
<dbReference type="PRINTS" id="PR00081">
    <property type="entry name" value="GDHRDH"/>
</dbReference>
<dbReference type="Gene3D" id="3.40.50.720">
    <property type="entry name" value="NAD(P)-binding Rossmann-like Domain"/>
    <property type="match status" value="1"/>
</dbReference>
<dbReference type="Pfam" id="PF10342">
    <property type="entry name" value="Kre9_KNH"/>
    <property type="match status" value="1"/>
</dbReference>
<feature type="domain" description="Yeast cell wall synthesis Kre9/Knh1-like N-terminal" evidence="6">
    <location>
        <begin position="771"/>
        <end position="863"/>
    </location>
</feature>
<dbReference type="InterPro" id="IPR018466">
    <property type="entry name" value="Kre9/Knh1-like_N"/>
</dbReference>
<reference evidence="8" key="1">
    <citation type="journal article" date="2017" name="bioRxiv">
        <title>Conservation of a gene cluster reveals novel cercosporin biosynthetic mechanisms and extends production to the genus Colletotrichum.</title>
        <authorList>
            <person name="de Jonge R."/>
            <person name="Ebert M.K."/>
            <person name="Huitt-Roehl C.R."/>
            <person name="Pal P."/>
            <person name="Suttle J.C."/>
            <person name="Spanner R.E."/>
            <person name="Neubauer J.D."/>
            <person name="Jurick W.M.II."/>
            <person name="Stott K.A."/>
            <person name="Secor G.A."/>
            <person name="Thomma B.P.H.J."/>
            <person name="Van de Peer Y."/>
            <person name="Townsend C.A."/>
            <person name="Bolton M.D."/>
        </authorList>
    </citation>
    <scope>NUCLEOTIDE SEQUENCE [LARGE SCALE GENOMIC DNA]</scope>
    <source>
        <strain evidence="8">CBS538.71</strain>
    </source>
</reference>
<keyword evidence="4" id="KW-0812">Transmembrane</keyword>
<dbReference type="SUPFAM" id="SSF51735">
    <property type="entry name" value="NAD(P)-binding Rossmann-fold domains"/>
    <property type="match status" value="1"/>
</dbReference>
<keyword evidence="8" id="KW-1185">Reference proteome</keyword>
<dbReference type="Pfam" id="PF00106">
    <property type="entry name" value="adh_short"/>
    <property type="match status" value="1"/>
</dbReference>
<dbReference type="Proteomes" id="UP000237631">
    <property type="component" value="Unassembled WGS sequence"/>
</dbReference>
<gene>
    <name evidence="7" type="ORF">CBER1_04332</name>
</gene>
<evidence type="ECO:0000313" key="7">
    <source>
        <dbReference type="EMBL" id="PPJ59778.1"/>
    </source>
</evidence>
<dbReference type="InterPro" id="IPR011009">
    <property type="entry name" value="Kinase-like_dom_sf"/>
</dbReference>
<dbReference type="InterPro" id="IPR004147">
    <property type="entry name" value="ABC1_dom"/>
</dbReference>